<dbReference type="GeneID" id="69012134"/>
<gene>
    <name evidence="3" type="ORF">GCG54_00004982</name>
</gene>
<dbReference type="InterPro" id="IPR044926">
    <property type="entry name" value="RGS_subdomain_2"/>
</dbReference>
<accession>A0A8H4CH86</accession>
<dbReference type="SUPFAM" id="SSF48097">
    <property type="entry name" value="Regulator of G-protein signaling, RGS"/>
    <property type="match status" value="1"/>
</dbReference>
<feature type="transmembrane region" description="Helical" evidence="2">
    <location>
        <begin position="252"/>
        <end position="275"/>
    </location>
</feature>
<feature type="transmembrane region" description="Helical" evidence="2">
    <location>
        <begin position="163"/>
        <end position="184"/>
    </location>
</feature>
<proteinExistence type="predicted"/>
<feature type="transmembrane region" description="Helical" evidence="2">
    <location>
        <begin position="287"/>
        <end position="308"/>
    </location>
</feature>
<feature type="transmembrane region" description="Helical" evidence="2">
    <location>
        <begin position="95"/>
        <end position="113"/>
    </location>
</feature>
<sequence length="605" mass="67937">MDPAAMASLTIYNFPPMPPNFDSVGIFYMTFCVTWTVLVIAGMIFCWVNRDSPVLKIRGLPLSFAAIFCLHLYWILAQITYPIGGTMPAVLAYDVQYFVMGTWFPLGIALFHASNARFLHVAKLQKLHFANKGEGIKRGKLGCDGSRTSWLCRLRNMDYTTKIMIPIGLGLVVQACLTIGMWLACKKYHPTFGIPGTEIQGSNVMEQLVDLGRGWEWWPTVVWQFLWSWIIAPTMLWKAWGIRDTMGWRTQTIGCCLASLHATPMFLIASYVPAFAKVNQYFTPSQWLHLSSMVFEIFAVFVPAFQVIRLRILSKKARDANAKWDTSSQSSTLRPMSNAMGTCVNCRREASASQLEKGLANVYQSDNIEIGPEPDSRLLTMSALDHALRENTGSLQEFSALCDFSGENIAFLTRLDAWKTSTWPQFAQNSKAHSLSGEEMLEAFNSALDIYADFISINLAEFPLNLPSNELKHLEAVFEKPARILFGEDSSLNHITPFDDAYHSRNGQTSGSGQDIRGQIRYTGEIPSSFNPNVFDSAQGHIKYLVLTNTWAKFVKEMHQRRRSSEASRSVISTESETSLLSRVSTKVTDMMRGKSRLDSSSKPS</sequence>
<keyword evidence="4" id="KW-1185">Reference proteome</keyword>
<evidence type="ECO:0000256" key="2">
    <source>
        <dbReference type="SAM" id="Phobius"/>
    </source>
</evidence>
<organism evidence="3 4">
    <name type="scientific">Colletotrichum gloeosporioides</name>
    <name type="common">Anthracnose fungus</name>
    <name type="synonym">Glomerella cingulata</name>
    <dbReference type="NCBI Taxonomy" id="474922"/>
    <lineage>
        <taxon>Eukaryota</taxon>
        <taxon>Fungi</taxon>
        <taxon>Dikarya</taxon>
        <taxon>Ascomycota</taxon>
        <taxon>Pezizomycotina</taxon>
        <taxon>Sordariomycetes</taxon>
        <taxon>Hypocreomycetidae</taxon>
        <taxon>Glomerellales</taxon>
        <taxon>Glomerellaceae</taxon>
        <taxon>Colletotrichum</taxon>
        <taxon>Colletotrichum gloeosporioides species complex</taxon>
    </lineage>
</organism>
<evidence type="ECO:0000256" key="1">
    <source>
        <dbReference type="SAM" id="MobiDB-lite"/>
    </source>
</evidence>
<reference evidence="3" key="1">
    <citation type="journal article" date="2020" name="Phytopathology">
        <title>Genome sequence and comparative analysis of Colletotrichum gloeosporioides isolated from Liriodendron leaves.</title>
        <authorList>
            <person name="Fu F.F."/>
            <person name="Hao Z."/>
            <person name="Wang P."/>
            <person name="Lu Y."/>
            <person name="Xue L.J."/>
            <person name="Wei G."/>
            <person name="Tian Y."/>
            <person name="Baishi H."/>
            <person name="Xu H."/>
            <person name="Shi J."/>
            <person name="Cheng T."/>
            <person name="Wang G."/>
            <person name="Yi Y."/>
            <person name="Chen J."/>
        </authorList>
    </citation>
    <scope>NUCLEOTIDE SEQUENCE</scope>
    <source>
        <strain evidence="3">Lc1</strain>
    </source>
</reference>
<dbReference type="EMBL" id="WVTB01000054">
    <property type="protein sequence ID" value="KAF3803801.1"/>
    <property type="molecule type" value="Genomic_DNA"/>
</dbReference>
<keyword evidence="2" id="KW-0472">Membrane</keyword>
<feature type="transmembrane region" description="Helical" evidence="2">
    <location>
        <begin position="26"/>
        <end position="48"/>
    </location>
</feature>
<keyword evidence="2" id="KW-0812">Transmembrane</keyword>
<dbReference type="Proteomes" id="UP000613401">
    <property type="component" value="Unassembled WGS sequence"/>
</dbReference>
<evidence type="ECO:0000313" key="3">
    <source>
        <dbReference type="EMBL" id="KAF3803801.1"/>
    </source>
</evidence>
<comment type="caution">
    <text evidence="3">The sequence shown here is derived from an EMBL/GenBank/DDBJ whole genome shotgun (WGS) entry which is preliminary data.</text>
</comment>
<dbReference type="Gene3D" id="1.10.167.10">
    <property type="entry name" value="Regulator of G-protein Signalling 4, domain 2"/>
    <property type="match status" value="1"/>
</dbReference>
<feature type="compositionally biased region" description="Polar residues" evidence="1">
    <location>
        <begin position="567"/>
        <end position="588"/>
    </location>
</feature>
<keyword evidence="2" id="KW-1133">Transmembrane helix</keyword>
<dbReference type="InterPro" id="IPR036305">
    <property type="entry name" value="RGS_sf"/>
</dbReference>
<reference evidence="3" key="2">
    <citation type="submission" date="2020-03" db="EMBL/GenBank/DDBJ databases">
        <authorList>
            <person name="Fu F.-F."/>
            <person name="Chen J."/>
        </authorList>
    </citation>
    <scope>NUCLEOTIDE SEQUENCE</scope>
    <source>
        <strain evidence="3">Lc1</strain>
    </source>
</reference>
<feature type="region of interest" description="Disordered" evidence="1">
    <location>
        <begin position="562"/>
        <end position="605"/>
    </location>
</feature>
<feature type="transmembrane region" description="Helical" evidence="2">
    <location>
        <begin position="60"/>
        <end position="83"/>
    </location>
</feature>
<dbReference type="AlphaFoldDB" id="A0A8H4CH86"/>
<evidence type="ECO:0000313" key="4">
    <source>
        <dbReference type="Proteomes" id="UP000613401"/>
    </source>
</evidence>
<feature type="compositionally biased region" description="Basic and acidic residues" evidence="1">
    <location>
        <begin position="590"/>
        <end position="605"/>
    </location>
</feature>
<feature type="transmembrane region" description="Helical" evidence="2">
    <location>
        <begin position="221"/>
        <end position="240"/>
    </location>
</feature>
<name>A0A8H4CH86_COLGL</name>
<dbReference type="RefSeq" id="XP_045262960.1">
    <property type="nucleotide sequence ID" value="XM_045405017.1"/>
</dbReference>
<protein>
    <submittedName>
        <fullName evidence="3">Uncharacterized protein</fullName>
    </submittedName>
</protein>